<keyword evidence="8 14" id="KW-0808">Transferase</keyword>
<comment type="caution">
    <text evidence="14">Lacks conserved residue(s) required for the propagation of feature annotation.</text>
</comment>
<dbReference type="InterPro" id="IPR006083">
    <property type="entry name" value="PRK/URK"/>
</dbReference>
<dbReference type="UniPathway" id="UPA00241">
    <property type="reaction ID" value="UER00352"/>
</dbReference>
<dbReference type="GO" id="GO:0004594">
    <property type="term" value="F:pantothenate kinase activity"/>
    <property type="evidence" value="ECO:0007669"/>
    <property type="project" value="UniProtKB-UniRule"/>
</dbReference>
<dbReference type="GO" id="GO:0005737">
    <property type="term" value="C:cytoplasm"/>
    <property type="evidence" value="ECO:0007669"/>
    <property type="project" value="UniProtKB-SubCell"/>
</dbReference>
<evidence type="ECO:0000256" key="6">
    <source>
        <dbReference type="ARBA" id="ARBA00015080"/>
    </source>
</evidence>
<keyword evidence="10 14" id="KW-0418">Kinase</keyword>
<evidence type="ECO:0000259" key="16">
    <source>
        <dbReference type="Pfam" id="PF00485"/>
    </source>
</evidence>
<dbReference type="RefSeq" id="WP_112306120.1">
    <property type="nucleotide sequence ID" value="NZ_QMDV01000003.1"/>
</dbReference>
<evidence type="ECO:0000256" key="7">
    <source>
        <dbReference type="ARBA" id="ARBA00022490"/>
    </source>
</evidence>
<comment type="similarity">
    <text evidence="4 14 15">Belongs to the prokaryotic pantothenate kinase family.</text>
</comment>
<comment type="subcellular location">
    <subcellularLocation>
        <location evidence="2 14 15">Cytoplasm</location>
    </subcellularLocation>
</comment>
<reference evidence="17 18" key="2">
    <citation type="submission" date="2018-07" db="EMBL/GenBank/DDBJ databases">
        <title>Pontibacter sp. 2b14 genomic sequence and assembly.</title>
        <authorList>
            <person name="Du Z.-J."/>
        </authorList>
    </citation>
    <scope>NUCLEOTIDE SEQUENCE [LARGE SCALE GENOMIC DNA]</scope>
    <source>
        <strain evidence="17 18">2b14</strain>
    </source>
</reference>
<dbReference type="AlphaFoldDB" id="A0A364RE41"/>
<evidence type="ECO:0000256" key="9">
    <source>
        <dbReference type="ARBA" id="ARBA00022741"/>
    </source>
</evidence>
<evidence type="ECO:0000256" key="14">
    <source>
        <dbReference type="HAMAP-Rule" id="MF_00215"/>
    </source>
</evidence>
<keyword evidence="7 14" id="KW-0963">Cytoplasm</keyword>
<evidence type="ECO:0000256" key="13">
    <source>
        <dbReference type="ARBA" id="ARBA00032866"/>
    </source>
</evidence>
<dbReference type="SUPFAM" id="SSF52540">
    <property type="entry name" value="P-loop containing nucleoside triphosphate hydrolases"/>
    <property type="match status" value="1"/>
</dbReference>
<dbReference type="EC" id="2.7.1.33" evidence="5 14"/>
<evidence type="ECO:0000256" key="3">
    <source>
        <dbReference type="ARBA" id="ARBA00005225"/>
    </source>
</evidence>
<dbReference type="Gene3D" id="3.40.50.300">
    <property type="entry name" value="P-loop containing nucleotide triphosphate hydrolases"/>
    <property type="match status" value="1"/>
</dbReference>
<dbReference type="CDD" id="cd02025">
    <property type="entry name" value="PanK"/>
    <property type="match status" value="1"/>
</dbReference>
<keyword evidence="9 14" id="KW-0547">Nucleotide-binding</keyword>
<feature type="domain" description="Phosphoribulokinase/uridine kinase" evidence="16">
    <location>
        <begin position="92"/>
        <end position="244"/>
    </location>
</feature>
<keyword evidence="12 14" id="KW-0173">Coenzyme A biosynthesis</keyword>
<dbReference type="Proteomes" id="UP000251692">
    <property type="component" value="Unassembled WGS sequence"/>
</dbReference>
<organism evidence="17 18">
    <name type="scientific">Pontibacter arcticus</name>
    <dbReference type="NCBI Taxonomy" id="2080288"/>
    <lineage>
        <taxon>Bacteria</taxon>
        <taxon>Pseudomonadati</taxon>
        <taxon>Bacteroidota</taxon>
        <taxon>Cytophagia</taxon>
        <taxon>Cytophagales</taxon>
        <taxon>Hymenobacteraceae</taxon>
        <taxon>Pontibacter</taxon>
    </lineage>
</organism>
<evidence type="ECO:0000256" key="1">
    <source>
        <dbReference type="ARBA" id="ARBA00001206"/>
    </source>
</evidence>
<dbReference type="NCBIfam" id="TIGR00554">
    <property type="entry name" value="panK_bact"/>
    <property type="match status" value="1"/>
</dbReference>
<dbReference type="GO" id="GO:0005524">
    <property type="term" value="F:ATP binding"/>
    <property type="evidence" value="ECO:0007669"/>
    <property type="project" value="UniProtKB-UniRule"/>
</dbReference>
<evidence type="ECO:0000256" key="10">
    <source>
        <dbReference type="ARBA" id="ARBA00022777"/>
    </source>
</evidence>
<evidence type="ECO:0000313" key="18">
    <source>
        <dbReference type="Proteomes" id="UP000251692"/>
    </source>
</evidence>
<evidence type="ECO:0000256" key="11">
    <source>
        <dbReference type="ARBA" id="ARBA00022840"/>
    </source>
</evidence>
<evidence type="ECO:0000256" key="4">
    <source>
        <dbReference type="ARBA" id="ARBA00006087"/>
    </source>
</evidence>
<evidence type="ECO:0000256" key="8">
    <source>
        <dbReference type="ARBA" id="ARBA00022679"/>
    </source>
</evidence>
<comment type="pathway">
    <text evidence="3 14 15">Cofactor biosynthesis; coenzyme A biosynthesis; CoA from (R)-pantothenate: step 1/5.</text>
</comment>
<evidence type="ECO:0000313" key="17">
    <source>
        <dbReference type="EMBL" id="RAU82527.1"/>
    </source>
</evidence>
<evidence type="ECO:0000256" key="15">
    <source>
        <dbReference type="RuleBase" id="RU003530"/>
    </source>
</evidence>
<reference evidence="17 18" key="1">
    <citation type="submission" date="2018-06" db="EMBL/GenBank/DDBJ databases">
        <authorList>
            <person name="Liu Z.-W."/>
        </authorList>
    </citation>
    <scope>NUCLEOTIDE SEQUENCE [LARGE SCALE GENOMIC DNA]</scope>
    <source>
        <strain evidence="17 18">2b14</strain>
    </source>
</reference>
<evidence type="ECO:0000256" key="12">
    <source>
        <dbReference type="ARBA" id="ARBA00022993"/>
    </source>
</evidence>
<dbReference type="GO" id="GO:0015937">
    <property type="term" value="P:coenzyme A biosynthetic process"/>
    <property type="evidence" value="ECO:0007669"/>
    <property type="project" value="UniProtKB-UniRule"/>
</dbReference>
<protein>
    <recommendedName>
        <fullName evidence="6 14">Pantothenate kinase</fullName>
        <ecNumber evidence="5 14">2.7.1.33</ecNumber>
    </recommendedName>
    <alternativeName>
        <fullName evidence="13 14">Pantothenic acid kinase</fullName>
    </alternativeName>
</protein>
<dbReference type="InterPro" id="IPR004566">
    <property type="entry name" value="PanK"/>
</dbReference>
<comment type="caution">
    <text evidence="17">The sequence shown here is derived from an EMBL/GenBank/DDBJ whole genome shotgun (WGS) entry which is preliminary data.</text>
</comment>
<dbReference type="Pfam" id="PF00485">
    <property type="entry name" value="PRK"/>
    <property type="match status" value="1"/>
</dbReference>
<comment type="catalytic activity">
    <reaction evidence="1 14 15">
        <text>(R)-pantothenate + ATP = (R)-4'-phosphopantothenate + ADP + H(+)</text>
        <dbReference type="Rhea" id="RHEA:16373"/>
        <dbReference type="ChEBI" id="CHEBI:10986"/>
        <dbReference type="ChEBI" id="CHEBI:15378"/>
        <dbReference type="ChEBI" id="CHEBI:29032"/>
        <dbReference type="ChEBI" id="CHEBI:30616"/>
        <dbReference type="ChEBI" id="CHEBI:456216"/>
        <dbReference type="EC" id="2.7.1.33"/>
    </reaction>
</comment>
<dbReference type="OrthoDB" id="1550976at2"/>
<dbReference type="EMBL" id="QMDV01000003">
    <property type="protein sequence ID" value="RAU82527.1"/>
    <property type="molecule type" value="Genomic_DNA"/>
</dbReference>
<dbReference type="HAMAP" id="MF_00215">
    <property type="entry name" value="Pantothen_kinase_1"/>
    <property type="match status" value="1"/>
</dbReference>
<dbReference type="InterPro" id="IPR027417">
    <property type="entry name" value="P-loop_NTPase"/>
</dbReference>
<evidence type="ECO:0000256" key="5">
    <source>
        <dbReference type="ARBA" id="ARBA00012102"/>
    </source>
</evidence>
<dbReference type="PIRSF" id="PIRSF000545">
    <property type="entry name" value="Pantothenate_kin"/>
    <property type="match status" value="1"/>
</dbReference>
<keyword evidence="11 14" id="KW-0067">ATP-binding</keyword>
<keyword evidence="18" id="KW-1185">Reference proteome</keyword>
<evidence type="ECO:0000256" key="2">
    <source>
        <dbReference type="ARBA" id="ARBA00004496"/>
    </source>
</evidence>
<dbReference type="PANTHER" id="PTHR10285">
    <property type="entry name" value="URIDINE KINASE"/>
    <property type="match status" value="1"/>
</dbReference>
<sequence length="319" mass="36501">MTNLTGHGKKYSPYITLTREAWAAYGESWEVPALKQDIWESHALNEPLTLQEIQEVYLPLSHFLDIYIANARKLHEESSRFLDSRVRKMPYVIGIAGSVAAGKSTTARVLQKLLSELPGAPKVELVTTDGFLFPNKVLQTNNAMNRKGFPESYDIRSLIRFLADLKSGKKKIVVPTYSHLEYDVLPGQGQTLESPDIVIVEGVNVLQVRPTQGQKDPAIFVSDFFDFSIYVHADERHLQQWYIERFESLRQTAFQDPLSYFHRYAAMSEDETVAFAVKIWTEINKPNLEKNILPTRYRANLILEKDASHQIKTISIRKT</sequence>
<gene>
    <name evidence="14" type="primary">coaA</name>
    <name evidence="17" type="ORF">DP923_12165</name>
</gene>
<name>A0A364RE41_9BACT</name>
<proteinExistence type="inferred from homology"/>
<accession>A0A364RE41</accession>